<sequence length="57" mass="6250">MLRPLGYQYGRDVSGAYLEKFAWDVFAQSGFGNGCRSFAGVCDGARAGHNRPSADYR</sequence>
<organism evidence="1 2">
    <name type="scientific">Agrobacterium pusense</name>
    <dbReference type="NCBI Taxonomy" id="648995"/>
    <lineage>
        <taxon>Bacteria</taxon>
        <taxon>Pseudomonadati</taxon>
        <taxon>Pseudomonadota</taxon>
        <taxon>Alphaproteobacteria</taxon>
        <taxon>Hyphomicrobiales</taxon>
        <taxon>Rhizobiaceae</taxon>
        <taxon>Rhizobium/Agrobacterium group</taxon>
        <taxon>Agrobacterium</taxon>
    </lineage>
</organism>
<gene>
    <name evidence="1" type="ORF">BN877_I0414</name>
</gene>
<evidence type="ECO:0000313" key="2">
    <source>
        <dbReference type="Proteomes" id="UP000016944"/>
    </source>
</evidence>
<protein>
    <submittedName>
        <fullName evidence="1">Uncharacterized protein</fullName>
    </submittedName>
</protein>
<proteinExistence type="predicted"/>
<name>U4Q0S4_9HYPH</name>
<evidence type="ECO:0000313" key="1">
    <source>
        <dbReference type="EMBL" id="CDI07329.1"/>
    </source>
</evidence>
<reference evidence="1 2" key="1">
    <citation type="journal article" date="2013" name="Genome Announc.">
        <title>Complete Genome Sequence of the Sesbania Symbiont and Rice Growth-Promoting Endophyte Rhizobium sp. Strain IRBG74.</title>
        <authorList>
            <person name="Crook M.B."/>
            <person name="Mitra S."/>
            <person name="Ane J.M."/>
            <person name="Sadowsky M.J."/>
            <person name="Gyaneshwar P."/>
        </authorList>
    </citation>
    <scope>NUCLEOTIDE SEQUENCE [LARGE SCALE GENOMIC DNA]</scope>
    <source>
        <strain evidence="1 2">IRBG74</strain>
    </source>
</reference>
<accession>U4Q0S4</accession>
<dbReference type="KEGG" id="rir:BN877_I0414"/>
<dbReference type="HOGENOM" id="CLU_2993636_0_0_5"/>
<dbReference type="AlphaFoldDB" id="U4Q0S4"/>
<dbReference type="EMBL" id="HG518322">
    <property type="protein sequence ID" value="CDI07329.1"/>
    <property type="molecule type" value="Genomic_DNA"/>
</dbReference>
<dbReference type="Proteomes" id="UP000016944">
    <property type="component" value="Chromosome I"/>
</dbReference>